<dbReference type="SUPFAM" id="SSF53706">
    <property type="entry name" value="Formate dehydrogenase/DMSO reductase, domains 1-3"/>
    <property type="match status" value="1"/>
</dbReference>
<dbReference type="InterPro" id="IPR054351">
    <property type="entry name" value="NADH_UbQ_OxRdtase_ferredoxin"/>
</dbReference>
<keyword evidence="13" id="KW-0496">Mitochondrion</keyword>
<dbReference type="GO" id="GO:0042773">
    <property type="term" value="P:ATP synthesis coupled electron transport"/>
    <property type="evidence" value="ECO:0007669"/>
    <property type="project" value="InterPro"/>
</dbReference>
<evidence type="ECO:0000256" key="7">
    <source>
        <dbReference type="ARBA" id="ARBA00023014"/>
    </source>
</evidence>
<dbReference type="Pfam" id="PF13510">
    <property type="entry name" value="Fer2_4"/>
    <property type="match status" value="1"/>
</dbReference>
<dbReference type="InterPro" id="IPR050123">
    <property type="entry name" value="Prok_molybdopt-oxidoreductase"/>
</dbReference>
<dbReference type="PANTHER" id="PTHR43105">
    <property type="entry name" value="RESPIRATORY NITRATE REDUCTASE"/>
    <property type="match status" value="1"/>
</dbReference>
<comment type="cofactor">
    <cofactor evidence="9">
        <name>[2Fe-2S] cluster</name>
        <dbReference type="ChEBI" id="CHEBI:190135"/>
    </cofactor>
</comment>
<evidence type="ECO:0000259" key="10">
    <source>
        <dbReference type="PROSITE" id="PS51085"/>
    </source>
</evidence>
<dbReference type="EC" id="1.6.5.3" evidence="13"/>
<dbReference type="Pfam" id="PF22151">
    <property type="entry name" value="Fer4_NDSU1"/>
    <property type="match status" value="1"/>
</dbReference>
<comment type="cofactor">
    <cofactor evidence="1">
        <name>[4Fe-4S] cluster</name>
        <dbReference type="ChEBI" id="CHEBI:49883"/>
    </cofactor>
</comment>
<keyword evidence="3" id="KW-0004">4Fe-4S</keyword>
<dbReference type="Pfam" id="PF22117">
    <property type="entry name" value="Fer4_Nqo3"/>
    <property type="match status" value="1"/>
</dbReference>
<dbReference type="CDD" id="cd02774">
    <property type="entry name" value="MopB_Res-Cmplx1_Nad11-M"/>
    <property type="match status" value="1"/>
</dbReference>
<keyword evidence="7" id="KW-0411">Iron-sulfur</keyword>
<dbReference type="InterPro" id="IPR006963">
    <property type="entry name" value="Mopterin_OxRdtase_4Fe-4S_dom"/>
</dbReference>
<dbReference type="PROSITE" id="PS51669">
    <property type="entry name" value="4FE4S_MOW_BIS_MGD"/>
    <property type="match status" value="1"/>
</dbReference>
<feature type="domain" description="4Fe-4S Mo/W bis-MGD-type" evidence="11">
    <location>
        <begin position="215"/>
        <end position="271"/>
    </location>
</feature>
<proteinExistence type="inferred from homology"/>
<dbReference type="AlphaFoldDB" id="Q9G927"/>
<gene>
    <name evidence="13" type="primary">nad11</name>
</gene>
<evidence type="ECO:0000256" key="5">
    <source>
        <dbReference type="ARBA" id="ARBA00022967"/>
    </source>
</evidence>
<dbReference type="InterPro" id="IPR001041">
    <property type="entry name" value="2Fe-2S_ferredoxin-type"/>
</dbReference>
<geneLocation type="mitochondrion" evidence="13"/>
<dbReference type="CDD" id="cd00207">
    <property type="entry name" value="fer2"/>
    <property type="match status" value="1"/>
</dbReference>
<dbReference type="InterPro" id="IPR019574">
    <property type="entry name" value="NADH_UbQ_OxRdtase_Gsu_4Fe4S-bd"/>
</dbReference>
<evidence type="ECO:0000259" key="12">
    <source>
        <dbReference type="PROSITE" id="PS51839"/>
    </source>
</evidence>
<keyword evidence="4" id="KW-0479">Metal-binding</keyword>
<sequence length="670" mass="76753">MIFFRINNLEFFSKASISILEACKNVGITLPRFCYHELLSISGNCRMCLVEIENQEKPVASCVTEIDSNMCIGVDSPFVKKARQNVLESLLLNHPLDCPICDQAGECDLQDQAKEFGNSHSRFFYSKQTVEDKYCGPLIKTIMTRCISCTRCVRFADEIAGINFFGTLNRGVNTEIGSYVIKLFDSEISGNVIDLCPVGALTSKPYAFKSRPWELKVSDSIDVTDSIGSNIYVNYKENNIIRILPKSNSEINDIIISDKARFCYDGNTYSRIGTVYVKNTVDNSYTVSTWKDLFLNLNSFVGKASSKFVLFFNEDIDLDTLIYIKKIKNFINTKISLFNINTIYKNRNLFLQPSMQLSDVVNNIDELSIFLGCNLKLEASILNARVKFKYKNTFLKNFVIGNTFDTNIPSTFVCLNIVTFLKIIEGRCIQISQNFFRSVTCFIFIGKAFADRIKTLNNIINFIKNFYPNIFISEISISSNSDGLRWLGINKFGSKKKRTGIFLGIKETNFLQSIAIFFKDCFLISSHKTFLNLLPGFILPAKTMFESDYKYLNIEHRPQSTKSSIINFLESRKYDTILKSLFNFPKKDSSLWYNHIIELINYPDIFSSIDSKKSLLVLLEKEISLKETLVFKYPIKDRIKNFYTTTLLSSHSKILKSCIKAKEKTFLNFF</sequence>
<evidence type="ECO:0000256" key="3">
    <source>
        <dbReference type="ARBA" id="ARBA00022485"/>
    </source>
</evidence>
<evidence type="ECO:0000256" key="1">
    <source>
        <dbReference type="ARBA" id="ARBA00001966"/>
    </source>
</evidence>
<organism evidence="13">
    <name type="scientific">Ochromonas danica</name>
    <name type="common">Golden alga</name>
    <name type="synonym">Chlorochromonas danica</name>
    <dbReference type="NCBI Taxonomy" id="2986"/>
    <lineage>
        <taxon>Eukaryota</taxon>
        <taxon>Sar</taxon>
        <taxon>Stramenopiles</taxon>
        <taxon>Ochrophyta</taxon>
        <taxon>Chrysophyceae</taxon>
        <taxon>Chromulinales</taxon>
        <taxon>Chromulinaceae</taxon>
        <taxon>Ochromonas</taxon>
    </lineage>
</organism>
<dbReference type="GO" id="GO:0046872">
    <property type="term" value="F:metal ion binding"/>
    <property type="evidence" value="ECO:0007669"/>
    <property type="project" value="UniProtKB-KW"/>
</dbReference>
<dbReference type="SUPFAM" id="SSF54292">
    <property type="entry name" value="2Fe-2S ferredoxin-like"/>
    <property type="match status" value="1"/>
</dbReference>
<dbReference type="PANTHER" id="PTHR43105:SF13">
    <property type="entry name" value="NADH-UBIQUINONE OXIDOREDUCTASE 75 KDA SUBUNIT, MITOCHONDRIAL"/>
    <property type="match status" value="1"/>
</dbReference>
<protein>
    <submittedName>
        <fullName evidence="13">NADH dehydrogenase subunit 11</fullName>
        <ecNumber evidence="13">1.6.5.3</ecNumber>
    </submittedName>
</protein>
<evidence type="ECO:0000256" key="8">
    <source>
        <dbReference type="ARBA" id="ARBA00023027"/>
    </source>
</evidence>
<evidence type="ECO:0000259" key="11">
    <source>
        <dbReference type="PROSITE" id="PS51669"/>
    </source>
</evidence>
<evidence type="ECO:0000256" key="4">
    <source>
        <dbReference type="ARBA" id="ARBA00022723"/>
    </source>
</evidence>
<dbReference type="EMBL" id="AF287134">
    <property type="protein sequence ID" value="AAG18378.1"/>
    <property type="molecule type" value="Genomic_DNA"/>
</dbReference>
<accession>Q9G927</accession>
<dbReference type="PROSITE" id="PS51839">
    <property type="entry name" value="4FE4S_HC3"/>
    <property type="match status" value="1"/>
</dbReference>
<dbReference type="PROSITE" id="PS51085">
    <property type="entry name" value="2FE2S_FER_2"/>
    <property type="match status" value="1"/>
</dbReference>
<dbReference type="InterPro" id="IPR036010">
    <property type="entry name" value="2Fe-2S_ferredoxin-like_sf"/>
</dbReference>
<evidence type="ECO:0000256" key="2">
    <source>
        <dbReference type="ARBA" id="ARBA00005404"/>
    </source>
</evidence>
<comment type="similarity">
    <text evidence="2">Belongs to the complex I 75 kDa subunit family.</text>
</comment>
<keyword evidence="5" id="KW-1278">Translocase</keyword>
<reference evidence="13" key="1">
    <citation type="submission" date="2000-07" db="EMBL/GenBank/DDBJ databases">
        <title>Phylogenetic relationships of stramenopile algae, based on complete mitochondrial genome sequences.</title>
        <authorList>
            <person name="Burger G."/>
            <person name="Lang B.F."/>
            <person name="Gray W.M.M.W."/>
        </authorList>
    </citation>
    <scope>NUCLEOTIDE SEQUENCE</scope>
</reference>
<dbReference type="GO" id="GO:0016020">
    <property type="term" value="C:membrane"/>
    <property type="evidence" value="ECO:0007669"/>
    <property type="project" value="InterPro"/>
</dbReference>
<dbReference type="GO" id="GO:0016651">
    <property type="term" value="F:oxidoreductase activity, acting on NAD(P)H"/>
    <property type="evidence" value="ECO:0007669"/>
    <property type="project" value="InterPro"/>
</dbReference>
<dbReference type="FunFam" id="3.30.70.20:FF:000002">
    <property type="entry name" value="NADH-ubiquinone oxidoreductase 75 kDa subunit"/>
    <property type="match status" value="1"/>
</dbReference>
<dbReference type="InterPro" id="IPR000283">
    <property type="entry name" value="NADH_UbQ_OxRdtase_75kDa_su_CS"/>
</dbReference>
<dbReference type="InterPro" id="IPR010228">
    <property type="entry name" value="NADH_UbQ_OxRdtase_Gsu"/>
</dbReference>
<evidence type="ECO:0000256" key="6">
    <source>
        <dbReference type="ARBA" id="ARBA00023004"/>
    </source>
</evidence>
<dbReference type="PROSITE" id="PS00641">
    <property type="entry name" value="COMPLEX1_75K_1"/>
    <property type="match status" value="1"/>
</dbReference>
<dbReference type="SMART" id="SM00929">
    <property type="entry name" value="NADH-G_4Fe-4S_3"/>
    <property type="match status" value="1"/>
</dbReference>
<evidence type="ECO:0000256" key="9">
    <source>
        <dbReference type="ARBA" id="ARBA00034078"/>
    </source>
</evidence>
<dbReference type="SUPFAM" id="SSF54862">
    <property type="entry name" value="4Fe-4S ferredoxins"/>
    <property type="match status" value="1"/>
</dbReference>
<evidence type="ECO:0000313" key="13">
    <source>
        <dbReference type="EMBL" id="AAG18378.1"/>
    </source>
</evidence>
<dbReference type="RefSeq" id="NP_066412.1">
    <property type="nucleotide sequence ID" value="NC_002571.1"/>
</dbReference>
<dbReference type="Gene3D" id="3.10.20.740">
    <property type="match status" value="1"/>
</dbReference>
<feature type="domain" description="2Fe-2S ferredoxin-type" evidence="10">
    <location>
        <begin position="1"/>
        <end position="78"/>
    </location>
</feature>
<keyword evidence="8" id="KW-0520">NAD</keyword>
<feature type="domain" description="4Fe-4S His(Cys)3-ligated-type" evidence="12">
    <location>
        <begin position="78"/>
        <end position="117"/>
    </location>
</feature>
<dbReference type="Pfam" id="PF10588">
    <property type="entry name" value="NADH-G_4Fe-4S_3"/>
    <property type="match status" value="1"/>
</dbReference>
<dbReference type="PROSITE" id="PS00643">
    <property type="entry name" value="COMPLEX1_75K_3"/>
    <property type="match status" value="1"/>
</dbReference>
<name>Q9G927_OCHDN</name>
<dbReference type="Gene3D" id="3.30.70.20">
    <property type="match status" value="1"/>
</dbReference>
<dbReference type="NCBIfam" id="TIGR01973">
    <property type="entry name" value="NuoG"/>
    <property type="match status" value="1"/>
</dbReference>
<dbReference type="GO" id="GO:0008137">
    <property type="term" value="F:NADH dehydrogenase (ubiquinone) activity"/>
    <property type="evidence" value="ECO:0007669"/>
    <property type="project" value="InterPro"/>
</dbReference>
<keyword evidence="13" id="KW-0560">Oxidoreductase</keyword>
<dbReference type="GeneID" id="800366"/>
<dbReference type="FunFam" id="3.10.20.740:FF:000001">
    <property type="entry name" value="NADH-quinone oxidoreductase subunit G"/>
    <property type="match status" value="1"/>
</dbReference>
<keyword evidence="6" id="KW-0408">Iron</keyword>
<dbReference type="GO" id="GO:0051539">
    <property type="term" value="F:4 iron, 4 sulfur cluster binding"/>
    <property type="evidence" value="ECO:0007669"/>
    <property type="project" value="UniProtKB-KW"/>
</dbReference>